<comment type="similarity">
    <text evidence="9">Belongs to the ABC transporter superfamily. Macrolide exporter (TC 3.A.1.122) family.</text>
</comment>
<keyword evidence="7 10" id="KW-1133">Transmembrane helix</keyword>
<protein>
    <submittedName>
        <fullName evidence="12">ABC transporter</fullName>
    </submittedName>
</protein>
<dbReference type="GO" id="GO:0005524">
    <property type="term" value="F:ATP binding"/>
    <property type="evidence" value="ECO:0007669"/>
    <property type="project" value="UniProtKB-KW"/>
</dbReference>
<evidence type="ECO:0000256" key="10">
    <source>
        <dbReference type="SAM" id="Phobius"/>
    </source>
</evidence>
<feature type="transmembrane region" description="Helical" evidence="10">
    <location>
        <begin position="817"/>
        <end position="839"/>
    </location>
</feature>
<comment type="subcellular location">
    <subcellularLocation>
        <location evidence="1">Cell inner membrane</location>
        <topology evidence="1">Multi-pass membrane protein</topology>
    </subcellularLocation>
</comment>
<dbReference type="InterPro" id="IPR003838">
    <property type="entry name" value="ABC3_permease_C"/>
</dbReference>
<evidence type="ECO:0000259" key="11">
    <source>
        <dbReference type="PROSITE" id="PS50893"/>
    </source>
</evidence>
<evidence type="ECO:0000256" key="6">
    <source>
        <dbReference type="ARBA" id="ARBA00022840"/>
    </source>
</evidence>
<evidence type="ECO:0000256" key="8">
    <source>
        <dbReference type="ARBA" id="ARBA00023136"/>
    </source>
</evidence>
<dbReference type="GO" id="GO:0016887">
    <property type="term" value="F:ATP hydrolysis activity"/>
    <property type="evidence" value="ECO:0007669"/>
    <property type="project" value="InterPro"/>
</dbReference>
<dbReference type="CDD" id="cd03255">
    <property type="entry name" value="ABC_MJ0796_LolCDE_FtsE"/>
    <property type="match status" value="1"/>
</dbReference>
<evidence type="ECO:0000256" key="1">
    <source>
        <dbReference type="ARBA" id="ARBA00004429"/>
    </source>
</evidence>
<dbReference type="AlphaFoldDB" id="A0A6N4TLJ8"/>
<dbReference type="GO" id="GO:0005886">
    <property type="term" value="C:plasma membrane"/>
    <property type="evidence" value="ECO:0007669"/>
    <property type="project" value="UniProtKB-SubCell"/>
</dbReference>
<dbReference type="InterPro" id="IPR017911">
    <property type="entry name" value="MacB-like_ATP-bd"/>
</dbReference>
<dbReference type="Gene3D" id="3.40.50.300">
    <property type="entry name" value="P-loop containing nucleotide triphosphate hydrolases"/>
    <property type="match status" value="1"/>
</dbReference>
<proteinExistence type="inferred from homology"/>
<dbReference type="SUPFAM" id="SSF52540">
    <property type="entry name" value="P-loop containing nucleoside triphosphate hydrolases"/>
    <property type="match status" value="1"/>
</dbReference>
<dbReference type="KEGG" id="aarg:Aargi30884_28430"/>
<keyword evidence="3" id="KW-1003">Cell membrane</keyword>
<name>A0A6N4TLJ8_9FIRM</name>
<dbReference type="Proteomes" id="UP000464754">
    <property type="component" value="Chromosome"/>
</dbReference>
<dbReference type="SMART" id="SM00382">
    <property type="entry name" value="AAA"/>
    <property type="match status" value="1"/>
</dbReference>
<evidence type="ECO:0000256" key="9">
    <source>
        <dbReference type="ARBA" id="ARBA00038388"/>
    </source>
</evidence>
<accession>A0A6N4TLJ8</accession>
<dbReference type="FunFam" id="3.40.50.300:FF:000032">
    <property type="entry name" value="Export ABC transporter ATP-binding protein"/>
    <property type="match status" value="1"/>
</dbReference>
<keyword evidence="4 10" id="KW-0812">Transmembrane</keyword>
<evidence type="ECO:0000256" key="7">
    <source>
        <dbReference type="ARBA" id="ARBA00022989"/>
    </source>
</evidence>
<feature type="transmembrane region" description="Helical" evidence="10">
    <location>
        <begin position="263"/>
        <end position="282"/>
    </location>
</feature>
<dbReference type="GO" id="GO:0022857">
    <property type="term" value="F:transmembrane transporter activity"/>
    <property type="evidence" value="ECO:0007669"/>
    <property type="project" value="UniProtKB-ARBA"/>
</dbReference>
<dbReference type="RefSeq" id="WP_118277837.1">
    <property type="nucleotide sequence ID" value="NZ_AP019695.1"/>
</dbReference>
<feature type="transmembrane region" description="Helical" evidence="10">
    <location>
        <begin position="779"/>
        <end position="805"/>
    </location>
</feature>
<sequence length="856" mass="94997">MLELKNIKKDYISGNETVHALKGISLSFRKNEFVSILGQSGCGKTTMLNIIGGLDHYTSGDLLIDHRSTKDFKDKDWDSYRNHTIGFVFQSYNLIPHQSVLANVELALTLSGVSRDERRKRALEALEKVGLKDQIHKRPNQMSGGQMQRVAIARALVNNPDILLADEPTGALDSATSVAIMEILNEIAKDKLVIMVTHNPELAQKYSTRIIRLLDGEVVDDSNPYTIEEKTAEIMKLKKTSMSFVTALSLSLNNLMTKKARTFLTAFAGSIGIIGIALILSLSNGVQSYISSVEKETLSSYPITIQDNSMDMSVMMQTMMGMNAESKEHADDKIYSKQMINDIMETMSDQMDKNNLAAFKEYLDNDSAFKEHTKAIEYGYNLKLNVFNEHGKNGLVQVSPNQVMEKLGFGNMAQMQESFMGAQASSNNEVWNKLPENKTLREEEYTLLKGNWPKNYNEVVLAVDGDSEITDYALYSLGLLNQDDLSDNFEALQNGKEIKKDEQVSYTIDELLDMEFKLVLNSDLYKKINGIWIDMSDDEAYVENAVKNGETMKVVGIIQPKEKALSKNEMGGIYYTNALEKHVVEEVEKSDIVKEQKENKDTNVFTGTAFSKNEKFSLSSLSDEQKMQMAMLSQEDLAAYMSSYNDNVNATYESNLEKLGAVDMNSPSYINIYAKSFDDKEAVADLINTYNEKQEADGKESNVISYNDIVGTMMDSVTSIIDMISYVLMAFVSVSLIVSSIMIGIITYISVLERTKEIGILRAIGASKKDISRVFNAETFIIGLISGLIGIGITVALNIPISMIIEDMSGVANVSSLPVAGGIVLVLISLVLTIIAGLIPSRIASKKDPVEALRSE</sequence>
<evidence type="ECO:0000313" key="13">
    <source>
        <dbReference type="Proteomes" id="UP000464754"/>
    </source>
</evidence>
<evidence type="ECO:0000256" key="5">
    <source>
        <dbReference type="ARBA" id="ARBA00022741"/>
    </source>
</evidence>
<evidence type="ECO:0000256" key="2">
    <source>
        <dbReference type="ARBA" id="ARBA00022448"/>
    </source>
</evidence>
<keyword evidence="8 10" id="KW-0472">Membrane</keyword>
<keyword evidence="6" id="KW-0067">ATP-binding</keyword>
<evidence type="ECO:0000256" key="4">
    <source>
        <dbReference type="ARBA" id="ARBA00022692"/>
    </source>
</evidence>
<dbReference type="InterPro" id="IPR017871">
    <property type="entry name" value="ABC_transporter-like_CS"/>
</dbReference>
<keyword evidence="13" id="KW-1185">Reference proteome</keyword>
<dbReference type="InterPro" id="IPR003593">
    <property type="entry name" value="AAA+_ATPase"/>
</dbReference>
<evidence type="ECO:0000256" key="3">
    <source>
        <dbReference type="ARBA" id="ARBA00022475"/>
    </source>
</evidence>
<feature type="transmembrane region" description="Helical" evidence="10">
    <location>
        <begin position="723"/>
        <end position="752"/>
    </location>
</feature>
<dbReference type="PANTHER" id="PTHR42798">
    <property type="entry name" value="LIPOPROTEIN-RELEASING SYSTEM ATP-BINDING PROTEIN LOLD"/>
    <property type="match status" value="1"/>
</dbReference>
<dbReference type="Pfam" id="PF02687">
    <property type="entry name" value="FtsX"/>
    <property type="match status" value="1"/>
</dbReference>
<organism evidence="12 13">
    <name type="scientific">Amedibacterium intestinale</name>
    <dbReference type="NCBI Taxonomy" id="2583452"/>
    <lineage>
        <taxon>Bacteria</taxon>
        <taxon>Bacillati</taxon>
        <taxon>Bacillota</taxon>
        <taxon>Erysipelotrichia</taxon>
        <taxon>Erysipelotrichales</taxon>
        <taxon>Erysipelotrichaceae</taxon>
        <taxon>Amedibacterium</taxon>
    </lineage>
</organism>
<keyword evidence="5" id="KW-0547">Nucleotide-binding</keyword>
<dbReference type="PROSITE" id="PS00211">
    <property type="entry name" value="ABC_TRANSPORTER_1"/>
    <property type="match status" value="1"/>
</dbReference>
<dbReference type="InterPro" id="IPR003439">
    <property type="entry name" value="ABC_transporter-like_ATP-bd"/>
</dbReference>
<evidence type="ECO:0000313" key="12">
    <source>
        <dbReference type="EMBL" id="BBK23940.1"/>
    </source>
</evidence>
<keyword evidence="2" id="KW-0813">Transport</keyword>
<dbReference type="InterPro" id="IPR027417">
    <property type="entry name" value="P-loop_NTPase"/>
</dbReference>
<dbReference type="Pfam" id="PF00005">
    <property type="entry name" value="ABC_tran"/>
    <property type="match status" value="1"/>
</dbReference>
<dbReference type="GO" id="GO:0098796">
    <property type="term" value="C:membrane protein complex"/>
    <property type="evidence" value="ECO:0007669"/>
    <property type="project" value="UniProtKB-ARBA"/>
</dbReference>
<gene>
    <name evidence="12" type="ORF">Aargi30884_28430</name>
</gene>
<dbReference type="PANTHER" id="PTHR42798:SF6">
    <property type="entry name" value="CELL DIVISION ATP-BINDING PROTEIN FTSE"/>
    <property type="match status" value="1"/>
</dbReference>
<feature type="domain" description="ABC transporter" evidence="11">
    <location>
        <begin position="2"/>
        <end position="240"/>
    </location>
</feature>
<dbReference type="PROSITE" id="PS50893">
    <property type="entry name" value="ABC_TRANSPORTER_2"/>
    <property type="match status" value="1"/>
</dbReference>
<reference evidence="13" key="1">
    <citation type="submission" date="2019-05" db="EMBL/GenBank/DDBJ databases">
        <title>Complete genome sequencing of Absiella argi strain JCM 30884.</title>
        <authorList>
            <person name="Sakamoto M."/>
            <person name="Murakami T."/>
            <person name="Mori H."/>
        </authorList>
    </citation>
    <scope>NUCLEOTIDE SEQUENCE [LARGE SCALE GENOMIC DNA]</scope>
    <source>
        <strain evidence="13">JCM 30884</strain>
    </source>
</reference>
<dbReference type="EMBL" id="AP019695">
    <property type="protein sequence ID" value="BBK23940.1"/>
    <property type="molecule type" value="Genomic_DNA"/>
</dbReference>